<dbReference type="Proteomes" id="UP001232163">
    <property type="component" value="Unassembled WGS sequence"/>
</dbReference>
<evidence type="ECO:0000259" key="3">
    <source>
        <dbReference type="PROSITE" id="PS51186"/>
    </source>
</evidence>
<dbReference type="InterPro" id="IPR016181">
    <property type="entry name" value="Acyl_CoA_acyltransferase"/>
</dbReference>
<dbReference type="InterPro" id="IPR050832">
    <property type="entry name" value="Bact_Acetyltransf"/>
</dbReference>
<dbReference type="InterPro" id="IPR000182">
    <property type="entry name" value="GNAT_dom"/>
</dbReference>
<dbReference type="EMBL" id="JAURUR010000009">
    <property type="protein sequence ID" value="MDP9765202.1"/>
    <property type="molecule type" value="Genomic_DNA"/>
</dbReference>
<evidence type="ECO:0000313" key="5">
    <source>
        <dbReference type="Proteomes" id="UP001232163"/>
    </source>
</evidence>
<keyword evidence="1" id="KW-0808">Transferase</keyword>
<reference evidence="4 5" key="1">
    <citation type="submission" date="2023-07" db="EMBL/GenBank/DDBJ databases">
        <title>Genomic Encyclopedia of Type Strains, Phase IV (KMG-IV): sequencing the most valuable type-strain genomes for metagenomic binning, comparative biology and taxonomic classification.</title>
        <authorList>
            <person name="Goeker M."/>
        </authorList>
    </citation>
    <scope>NUCLEOTIDE SEQUENCE [LARGE SCALE GENOMIC DNA]</scope>
    <source>
        <strain evidence="4 5">NIO-1023</strain>
    </source>
</reference>
<name>A0ABT9MF19_9DEIO</name>
<evidence type="ECO:0000256" key="1">
    <source>
        <dbReference type="ARBA" id="ARBA00022679"/>
    </source>
</evidence>
<comment type="caution">
    <text evidence="4">The sequence shown here is derived from an EMBL/GenBank/DDBJ whole genome shotgun (WGS) entry which is preliminary data.</text>
</comment>
<dbReference type="PROSITE" id="PS51186">
    <property type="entry name" value="GNAT"/>
    <property type="match status" value="1"/>
</dbReference>
<organism evidence="4 5">
    <name type="scientific">Deinococcus enclensis</name>
    <dbReference type="NCBI Taxonomy" id="1049582"/>
    <lineage>
        <taxon>Bacteria</taxon>
        <taxon>Thermotogati</taxon>
        <taxon>Deinococcota</taxon>
        <taxon>Deinococci</taxon>
        <taxon>Deinococcales</taxon>
        <taxon>Deinococcaceae</taxon>
        <taxon>Deinococcus</taxon>
    </lineage>
</organism>
<dbReference type="CDD" id="cd04301">
    <property type="entry name" value="NAT_SF"/>
    <property type="match status" value="1"/>
</dbReference>
<evidence type="ECO:0000313" key="4">
    <source>
        <dbReference type="EMBL" id="MDP9765202.1"/>
    </source>
</evidence>
<dbReference type="Pfam" id="PF00583">
    <property type="entry name" value="Acetyltransf_1"/>
    <property type="match status" value="1"/>
</dbReference>
<accession>A0ABT9MF19</accession>
<sequence>MTTYAAWVAQAMNQGTYLGWLAEQQGDVVGGCGLVLLDWGPTRDDPNPCRGRIVNVFTAPTVRRQGVARRLLDHALEEARQRGLRTLSLGTTEMARGLYEQAGFRPSGSELLRRSAPRPQD</sequence>
<gene>
    <name evidence="4" type="ORF">QO006_002650</name>
</gene>
<dbReference type="PANTHER" id="PTHR43877:SF2">
    <property type="entry name" value="AMINOALKYLPHOSPHONATE N-ACETYLTRANSFERASE-RELATED"/>
    <property type="match status" value="1"/>
</dbReference>
<evidence type="ECO:0000256" key="2">
    <source>
        <dbReference type="ARBA" id="ARBA00023315"/>
    </source>
</evidence>
<keyword evidence="5" id="KW-1185">Reference proteome</keyword>
<protein>
    <submittedName>
        <fullName evidence="4">GNAT superfamily N-acetyltransferase</fullName>
    </submittedName>
</protein>
<dbReference type="SUPFAM" id="SSF55729">
    <property type="entry name" value="Acyl-CoA N-acyltransferases (Nat)"/>
    <property type="match status" value="1"/>
</dbReference>
<dbReference type="PANTHER" id="PTHR43877">
    <property type="entry name" value="AMINOALKYLPHOSPHONATE N-ACETYLTRANSFERASE-RELATED-RELATED"/>
    <property type="match status" value="1"/>
</dbReference>
<feature type="domain" description="N-acetyltransferase" evidence="3">
    <location>
        <begin position="1"/>
        <end position="121"/>
    </location>
</feature>
<keyword evidence="2" id="KW-0012">Acyltransferase</keyword>
<proteinExistence type="predicted"/>
<dbReference type="Gene3D" id="3.40.630.30">
    <property type="match status" value="1"/>
</dbReference>